<evidence type="ECO:0000256" key="2">
    <source>
        <dbReference type="SAM" id="MobiDB-lite"/>
    </source>
</evidence>
<keyword evidence="4" id="KW-0418">Kinase</keyword>
<dbReference type="Proteomes" id="UP000190774">
    <property type="component" value="Unassembled WGS sequence"/>
</dbReference>
<dbReference type="OrthoDB" id="199770at2"/>
<accession>A0A1T4XZU2</accession>
<dbReference type="EMBL" id="FUYE01000006">
    <property type="protein sequence ID" value="SKA95094.1"/>
    <property type="molecule type" value="Genomic_DNA"/>
</dbReference>
<proteinExistence type="predicted"/>
<keyword evidence="5" id="KW-1185">Reference proteome</keyword>
<feature type="domain" description="PI3K/PI4K catalytic" evidence="3">
    <location>
        <begin position="215"/>
        <end position="251"/>
    </location>
</feature>
<dbReference type="AlphaFoldDB" id="A0A1T4XZU2"/>
<dbReference type="InterPro" id="IPR000403">
    <property type="entry name" value="PI3/4_kinase_cat_dom"/>
</dbReference>
<keyword evidence="4" id="KW-0808">Transferase</keyword>
<evidence type="ECO:0000256" key="1">
    <source>
        <dbReference type="SAM" id="Coils"/>
    </source>
</evidence>
<name>A0A1T4XZU2_9BACT</name>
<evidence type="ECO:0000259" key="3">
    <source>
        <dbReference type="Pfam" id="PF00454"/>
    </source>
</evidence>
<dbReference type="Pfam" id="PF00454">
    <property type="entry name" value="PI3_PI4_kinase"/>
    <property type="match status" value="1"/>
</dbReference>
<evidence type="ECO:0000313" key="4">
    <source>
        <dbReference type="EMBL" id="SKA95094.1"/>
    </source>
</evidence>
<sequence>MPTTYEPQDTPYVVGDQLTPTVKADSGMAGLQASEVFHVTSNQAIGSHGEGDAFAKRSFGTSASNLRQQIASAGSPEAAEQLKTKLEDRLGKDLQNAGNAAPLFFTAQQTDQITKNIDPQKVDVVPDYGVLTPKLATLNNRAVICSQIDKALDLNILSEEKHGLSAEGQPLSISGRAPGVAVLQRPESLMDMEKVLDVKYDRPEIQRGLSDLEALDYITGQIDRHAGNIFVDPQTGKVTGIDNDLALPEVSRAEMLKDNMLATKAVRNPPLYMHEETAAKIEAMTPEALGDAMRQANDLCPDPAGKISETAIEGAQQRLVEMQGHIQTMRQEGRIVPEFDKNTFEKTLQHQQGVIDQDIAQKRANTPVAYRQEGAHTTNELNGAPRTSYLGSVAIEQQKTDLMNARYQQREVITGPEKTQLVPTPLEQYQIEKTALKEKFRTDPSTHEYPNVAQAGVPDAIAKHEAAENRVQQARQQLAEVQNPQQGAGGWARASSPAAIERAQKELADALKEKVQTGKALDAALEKSVESLKPQIEQNAVASHKANLQASTVKLANEYGAQKIERHETKKELREVEDRLKFLPKNERNEALREQLEHQRGQMQADLKKIEAKLDKTKDKLIDNHQQLGEPIPSYLQSTGDSWKTEVKQGRSQNAGQNILNNQSNANQHNEPKVAPGSHRPKL</sequence>
<feature type="region of interest" description="Disordered" evidence="2">
    <location>
        <begin position="625"/>
        <end position="683"/>
    </location>
</feature>
<protein>
    <submittedName>
        <fullName evidence="4">Phosphatidylinositol 3-and 4-kinase</fullName>
    </submittedName>
</protein>
<gene>
    <name evidence="4" type="ORF">SAMN02745166_02270</name>
</gene>
<feature type="compositionally biased region" description="Polar residues" evidence="2">
    <location>
        <begin position="650"/>
        <end position="669"/>
    </location>
</feature>
<dbReference type="GO" id="GO:0016301">
    <property type="term" value="F:kinase activity"/>
    <property type="evidence" value="ECO:0007669"/>
    <property type="project" value="UniProtKB-KW"/>
</dbReference>
<evidence type="ECO:0000313" key="5">
    <source>
        <dbReference type="Proteomes" id="UP000190774"/>
    </source>
</evidence>
<organism evidence="4 5">
    <name type="scientific">Prosthecobacter debontii</name>
    <dbReference type="NCBI Taxonomy" id="48467"/>
    <lineage>
        <taxon>Bacteria</taxon>
        <taxon>Pseudomonadati</taxon>
        <taxon>Verrucomicrobiota</taxon>
        <taxon>Verrucomicrobiia</taxon>
        <taxon>Verrucomicrobiales</taxon>
        <taxon>Verrucomicrobiaceae</taxon>
        <taxon>Prosthecobacter</taxon>
    </lineage>
</organism>
<feature type="coiled-coil region" evidence="1">
    <location>
        <begin position="457"/>
        <end position="520"/>
    </location>
</feature>
<keyword evidence="1" id="KW-0175">Coiled coil</keyword>
<dbReference type="RefSeq" id="WP_078813476.1">
    <property type="nucleotide sequence ID" value="NZ_FUYE01000006.1"/>
</dbReference>
<reference evidence="5" key="1">
    <citation type="submission" date="2017-02" db="EMBL/GenBank/DDBJ databases">
        <authorList>
            <person name="Varghese N."/>
            <person name="Submissions S."/>
        </authorList>
    </citation>
    <scope>NUCLEOTIDE SEQUENCE [LARGE SCALE GENOMIC DNA]</scope>
    <source>
        <strain evidence="5">ATCC 700200</strain>
    </source>
</reference>